<dbReference type="Proteomes" id="UP000182658">
    <property type="component" value="Unassembled WGS sequence"/>
</dbReference>
<dbReference type="AlphaFoldDB" id="A0A1J7JCQ9"/>
<dbReference type="OrthoDB" id="408152at2759"/>
<dbReference type="SUPFAM" id="SSF52540">
    <property type="entry name" value="P-loop containing nucleoside triphosphate hydrolases"/>
    <property type="match status" value="1"/>
</dbReference>
<evidence type="ECO:0000313" key="2">
    <source>
        <dbReference type="Proteomes" id="UP000182658"/>
    </source>
</evidence>
<accession>A0A1J7JCQ9</accession>
<dbReference type="InterPro" id="IPR027417">
    <property type="entry name" value="P-loop_NTPase"/>
</dbReference>
<dbReference type="InParanoid" id="A0A1J7JCQ9"/>
<dbReference type="PANTHER" id="PTHR36978:SF4">
    <property type="entry name" value="P-LOOP CONTAINING NUCLEOSIDE TRIPHOSPHATE HYDROLASE PROTEIN"/>
    <property type="match status" value="1"/>
</dbReference>
<name>A0A1J7JCQ9_9PEZI</name>
<sequence length="217" mass="24568">MKVLVLGLPRTGTQSIADALTQLGFGPIYHMREVGKNKHQALWIEAIDAKFEGVGKPWGREEFEKMLAGFEGVADYPPAIFPAELIAAYPEAAIILSTRDEDGWYASMMSTLWHLHTSRPADDPSPMNQLSRKYHGHCWGNDFPKNGRTCFREHNTLVREASKGRKFLDFQAKDGWVPLCEFLGVPVPEGVAFPRSDDWVEYKKMVEMQKQKQNAAE</sequence>
<dbReference type="Pfam" id="PF17784">
    <property type="entry name" value="Sulfotransfer_4"/>
    <property type="match status" value="1"/>
</dbReference>
<evidence type="ECO:0008006" key="3">
    <source>
        <dbReference type="Google" id="ProtNLM"/>
    </source>
</evidence>
<gene>
    <name evidence="1" type="ORF">CONLIGDRAFT_622929</name>
</gene>
<dbReference type="STRING" id="1408157.A0A1J7JCQ9"/>
<dbReference type="Gene3D" id="3.40.50.300">
    <property type="entry name" value="P-loop containing nucleotide triphosphate hydrolases"/>
    <property type="match status" value="1"/>
</dbReference>
<dbReference type="PANTHER" id="PTHR36978">
    <property type="entry name" value="P-LOOP CONTAINING NUCLEOTIDE TRIPHOSPHATE HYDROLASE"/>
    <property type="match status" value="1"/>
</dbReference>
<dbReference type="InterPro" id="IPR040632">
    <property type="entry name" value="Sulfotransfer_4"/>
</dbReference>
<proteinExistence type="predicted"/>
<protein>
    <recommendedName>
        <fullName evidence="3">P-loop containing nucleoside triphosphate hydrolase protein</fullName>
    </recommendedName>
</protein>
<dbReference type="EMBL" id="KV875102">
    <property type="protein sequence ID" value="OIW25370.1"/>
    <property type="molecule type" value="Genomic_DNA"/>
</dbReference>
<evidence type="ECO:0000313" key="1">
    <source>
        <dbReference type="EMBL" id="OIW25370.1"/>
    </source>
</evidence>
<keyword evidence="2" id="KW-1185">Reference proteome</keyword>
<organism evidence="1 2">
    <name type="scientific">Coniochaeta ligniaria NRRL 30616</name>
    <dbReference type="NCBI Taxonomy" id="1408157"/>
    <lineage>
        <taxon>Eukaryota</taxon>
        <taxon>Fungi</taxon>
        <taxon>Dikarya</taxon>
        <taxon>Ascomycota</taxon>
        <taxon>Pezizomycotina</taxon>
        <taxon>Sordariomycetes</taxon>
        <taxon>Sordariomycetidae</taxon>
        <taxon>Coniochaetales</taxon>
        <taxon>Coniochaetaceae</taxon>
        <taxon>Coniochaeta</taxon>
    </lineage>
</organism>
<reference evidence="1 2" key="1">
    <citation type="submission" date="2016-10" db="EMBL/GenBank/DDBJ databases">
        <title>Draft genome sequence of Coniochaeta ligniaria NRRL30616, a lignocellulolytic fungus for bioabatement of inhibitors in plant biomass hydrolysates.</title>
        <authorList>
            <consortium name="DOE Joint Genome Institute"/>
            <person name="Jimenez D.J."/>
            <person name="Hector R.E."/>
            <person name="Riley R."/>
            <person name="Sun H."/>
            <person name="Grigoriev I.V."/>
            <person name="Van Elsas J.D."/>
            <person name="Nichols N.N."/>
        </authorList>
    </citation>
    <scope>NUCLEOTIDE SEQUENCE [LARGE SCALE GENOMIC DNA]</scope>
    <source>
        <strain evidence="1 2">NRRL 30616</strain>
    </source>
</reference>